<sequence>MYPEKNNSRLDTVRCATFSRRSLLAASGLITVGSLAGCLDRVVSTVTNTGSSPAAVFAGGGGGMGRIALPDPHVAQLTPKVSGGSGRLSGEVELEGWVTSTALAPANYNNSRSNKSTIRAPDGDEDAVDDDAVGGEDYNTPRSNRSIAGPSDIIDDDIIDDDTFRRVSRLDAQLEEATTAAATAISKRSARTGRNPETEKEITEALGDMEAVLSEMRAVLERCSDESCVAALANVADREADVARAQEYAQDGEWAAFGLDGGGDGNDILVGDYLLPPVGFDPSGSFSPGEQTELFRYLEQKPVVAERFSVCLPDAEVPGRNGSIREAVTPERLFAYLTGRSDGEGRVYSWGKNQHGSSGPGESGDCDDDDSTVSPGAVCGETPHFVAEMTGPVATGGGLVAERTADGHVVVTVKNNPPSADAASVLVCPAEGEPFEPEGLDAWGKRASGPPETMYAPGRIVDLTVAQVMVQPPGCPEMVPALMYVGRGRSDGQLVYSGGWIIDDAALYENSTTVLSMAGAAQVVGIECCFDYSADRDVLSDLVARAGLSERARRGARMDSGTVDELVKAGVFSTDSFDPEDPMMSDFLRFRSGGGGGGRVVLTHVAVDAPVLHLMNASSASDGVKFKSGAELSKSVN</sequence>
<feature type="compositionally biased region" description="Acidic residues" evidence="1">
    <location>
        <begin position="123"/>
        <end position="134"/>
    </location>
</feature>
<dbReference type="InterPro" id="IPR000408">
    <property type="entry name" value="Reg_chr_condens"/>
</dbReference>
<feature type="compositionally biased region" description="Polar residues" evidence="1">
    <location>
        <begin position="106"/>
        <end position="117"/>
    </location>
</feature>
<proteinExistence type="predicted"/>
<dbReference type="PROSITE" id="PS50012">
    <property type="entry name" value="RCC1_3"/>
    <property type="match status" value="1"/>
</dbReference>
<evidence type="ECO:0000313" key="3">
    <source>
        <dbReference type="Proteomes" id="UP000198297"/>
    </source>
</evidence>
<feature type="region of interest" description="Disordered" evidence="1">
    <location>
        <begin position="106"/>
        <end position="151"/>
    </location>
</feature>
<accession>A0A238XR20</accession>
<evidence type="ECO:0000256" key="1">
    <source>
        <dbReference type="SAM" id="MobiDB-lite"/>
    </source>
</evidence>
<dbReference type="EMBL" id="FZNK01000006">
    <property type="protein sequence ID" value="SNR60439.1"/>
    <property type="molecule type" value="Genomic_DNA"/>
</dbReference>
<gene>
    <name evidence="2" type="ORF">SAMN06266787_10610</name>
</gene>
<reference evidence="2 3" key="1">
    <citation type="submission" date="2017-06" db="EMBL/GenBank/DDBJ databases">
        <authorList>
            <person name="Kim H.J."/>
            <person name="Triplett B.A."/>
        </authorList>
    </citation>
    <scope>NUCLEOTIDE SEQUENCE [LARGE SCALE GENOMIC DNA]</scope>
    <source>
        <strain evidence="2 3">DSM 19316</strain>
    </source>
</reference>
<name>A0A238XR20_HALEZ</name>
<dbReference type="AlphaFoldDB" id="A0A238XR20"/>
<evidence type="ECO:0000313" key="2">
    <source>
        <dbReference type="EMBL" id="SNR60439.1"/>
    </source>
</evidence>
<protein>
    <submittedName>
        <fullName evidence="2">Uncharacterized protein</fullName>
    </submittedName>
</protein>
<dbReference type="Proteomes" id="UP000198297">
    <property type="component" value="Unassembled WGS sequence"/>
</dbReference>
<feature type="region of interest" description="Disordered" evidence="1">
    <location>
        <begin position="346"/>
        <end position="377"/>
    </location>
</feature>
<organism evidence="2 3">
    <name type="scientific">Halorubrum ezzemoulense</name>
    <name type="common">Halorubrum chaoviator</name>
    <dbReference type="NCBI Taxonomy" id="337243"/>
    <lineage>
        <taxon>Archaea</taxon>
        <taxon>Methanobacteriati</taxon>
        <taxon>Methanobacteriota</taxon>
        <taxon>Stenosarchaea group</taxon>
        <taxon>Halobacteria</taxon>
        <taxon>Halobacteriales</taxon>
        <taxon>Haloferacaceae</taxon>
        <taxon>Halorubrum</taxon>
    </lineage>
</organism>